<evidence type="ECO:0000313" key="1">
    <source>
        <dbReference type="EMBL" id="KAJ8675415.1"/>
    </source>
</evidence>
<dbReference type="EMBL" id="CM056742">
    <property type="protein sequence ID" value="KAJ8675415.1"/>
    <property type="molecule type" value="Genomic_DNA"/>
</dbReference>
<reference evidence="1" key="1">
    <citation type="submission" date="2023-04" db="EMBL/GenBank/DDBJ databases">
        <title>A chromosome-level genome assembly of the parasitoid wasp Eretmocerus hayati.</title>
        <authorList>
            <person name="Zhong Y."/>
            <person name="Liu S."/>
            <person name="Liu Y."/>
        </authorList>
    </citation>
    <scope>NUCLEOTIDE SEQUENCE</scope>
    <source>
        <strain evidence="1">ZJU_SS_LIU_2023</strain>
    </source>
</reference>
<gene>
    <name evidence="1" type="ORF">QAD02_011201</name>
</gene>
<sequence>MLEPSKGKTKISARYRVSQPMRNFRIRVRIAQQTSPLAELFDSADETRDGNFLEEEEREFNWQEKRLGPFEARYYRDERNCTTDQQKEYHRRVIDADSPEQLGSRLYSYVQADGYYPPGFEEPLALGCTFRSPLAKRNENALPIMPNRKPFSERHNRNAVDEKPSLARIRQSHYLYKEEEKMYIMADLSPKDETGDESTDSEVLLCSISFDPLHKCLTVNPDFTSDECYSVDGFGMSYDYWIEHVSPRPTSRELQKRRDSAKKELERLRSVKDACLFNELRLSSPRTLRIFCSLDIASATNFDAPEGLFASYHVQLRNSKWKCLSGMAGRTQRCSLAKNGKMHLSYCADVILEVEQDSLVISAGDNSQGNGLKEETWPHLLFSVASLDSWTRYRIEGYAYLPLPREPCLQTLNLRTWRPSAGFVDNLRRTFTGGTSELDDLTYCSLPATHEGPTLDKSGLTCIPSGSLEIRLNCIHQSQRFITEQRNWALDPMSAKGINAGRLLDNVDDVLSQFKAARERMIQNRAMCL</sequence>
<organism evidence="1 2">
    <name type="scientific">Eretmocerus hayati</name>
    <dbReference type="NCBI Taxonomy" id="131215"/>
    <lineage>
        <taxon>Eukaryota</taxon>
        <taxon>Metazoa</taxon>
        <taxon>Ecdysozoa</taxon>
        <taxon>Arthropoda</taxon>
        <taxon>Hexapoda</taxon>
        <taxon>Insecta</taxon>
        <taxon>Pterygota</taxon>
        <taxon>Neoptera</taxon>
        <taxon>Endopterygota</taxon>
        <taxon>Hymenoptera</taxon>
        <taxon>Apocrita</taxon>
        <taxon>Proctotrupomorpha</taxon>
        <taxon>Chalcidoidea</taxon>
        <taxon>Aphelinidae</taxon>
        <taxon>Aphelininae</taxon>
        <taxon>Eretmocerus</taxon>
    </lineage>
</organism>
<keyword evidence="2" id="KW-1185">Reference proteome</keyword>
<proteinExistence type="predicted"/>
<evidence type="ECO:0000313" key="2">
    <source>
        <dbReference type="Proteomes" id="UP001239111"/>
    </source>
</evidence>
<protein>
    <submittedName>
        <fullName evidence="1">Uncharacterized protein</fullName>
    </submittedName>
</protein>
<accession>A0ACC2NVV2</accession>
<comment type="caution">
    <text evidence="1">The sequence shown here is derived from an EMBL/GenBank/DDBJ whole genome shotgun (WGS) entry which is preliminary data.</text>
</comment>
<dbReference type="Proteomes" id="UP001239111">
    <property type="component" value="Chromosome 2"/>
</dbReference>
<name>A0ACC2NVV2_9HYME</name>